<proteinExistence type="predicted"/>
<dbReference type="OrthoDB" id="76215at2759"/>
<evidence type="ECO:0000259" key="2">
    <source>
        <dbReference type="Pfam" id="PF12776"/>
    </source>
</evidence>
<feature type="compositionally biased region" description="Low complexity" evidence="1">
    <location>
        <begin position="223"/>
        <end position="237"/>
    </location>
</feature>
<dbReference type="AlphaFoldDB" id="A0A4S4LN12"/>
<feature type="region of interest" description="Disordered" evidence="1">
    <location>
        <begin position="209"/>
        <end position="274"/>
    </location>
</feature>
<organism evidence="3 4">
    <name type="scientific">Antrodiella citrinella</name>
    <dbReference type="NCBI Taxonomy" id="2447956"/>
    <lineage>
        <taxon>Eukaryota</taxon>
        <taxon>Fungi</taxon>
        <taxon>Dikarya</taxon>
        <taxon>Basidiomycota</taxon>
        <taxon>Agaricomycotina</taxon>
        <taxon>Agaricomycetes</taxon>
        <taxon>Polyporales</taxon>
        <taxon>Steccherinaceae</taxon>
        <taxon>Antrodiella</taxon>
    </lineage>
</organism>
<feature type="compositionally biased region" description="Low complexity" evidence="1">
    <location>
        <begin position="247"/>
        <end position="274"/>
    </location>
</feature>
<dbReference type="PANTHER" id="PTHR46929">
    <property type="entry name" value="EXPRESSED PROTEIN"/>
    <property type="match status" value="1"/>
</dbReference>
<evidence type="ECO:0000256" key="1">
    <source>
        <dbReference type="SAM" id="MobiDB-lite"/>
    </source>
</evidence>
<reference evidence="3 4" key="1">
    <citation type="submission" date="2019-02" db="EMBL/GenBank/DDBJ databases">
        <title>Genome sequencing of the rare red list fungi Antrodiella citrinella (Flaviporus citrinellus).</title>
        <authorList>
            <person name="Buettner E."/>
            <person name="Kellner H."/>
        </authorList>
    </citation>
    <scope>NUCLEOTIDE SEQUENCE [LARGE SCALE GENOMIC DNA]</scope>
    <source>
        <strain evidence="3 4">DSM 108506</strain>
    </source>
</reference>
<keyword evidence="4" id="KW-1185">Reference proteome</keyword>
<dbReference type="EMBL" id="SGPM01001046">
    <property type="protein sequence ID" value="THH13602.1"/>
    <property type="molecule type" value="Genomic_DNA"/>
</dbReference>
<sequence>MANRANWRPSDDAILINFLLDCKIHGDMADNSFKPVAWQGAATKFRDLVGQVGAVKSSQSCKDRAQAIKNNFRIVKRIRDLSGVGWDAQMCTVIASGPVWEAYLATNRKAKYWKTHGFPLYDKCEELWNGTIATGGGALHIAPAQNAAAATVDAVPAVPNTVTPVVPAAIVPVVPAAIAHDEVADPAIASTMHADPAIAPVTHAALVATTGDTPDDDSIMLNTTPSTATSSARSSSSPSPPSRSSHRPPTSSVSSRSPTSAASSPAPTKSKSTTAAMDHIASAMTKVADSLAADGVGDFPSTPERRKTAIHKIKQDPLLNSPTKKRDRVSFIGCVTTNIAVADSYMELYGSDDDELRGDFIQDILQRRT</sequence>
<dbReference type="PANTHER" id="PTHR46929:SF3">
    <property type="entry name" value="MYB_SANT-LIKE DOMAIN-CONTAINING PROTEIN"/>
    <property type="match status" value="1"/>
</dbReference>
<feature type="domain" description="Myb/SANT-like" evidence="2">
    <location>
        <begin position="6"/>
        <end position="103"/>
    </location>
</feature>
<comment type="caution">
    <text evidence="3">The sequence shown here is derived from an EMBL/GenBank/DDBJ whole genome shotgun (WGS) entry which is preliminary data.</text>
</comment>
<dbReference type="InterPro" id="IPR024752">
    <property type="entry name" value="Myb/SANT-like_dom"/>
</dbReference>
<evidence type="ECO:0000313" key="3">
    <source>
        <dbReference type="EMBL" id="THH13602.1"/>
    </source>
</evidence>
<dbReference type="Proteomes" id="UP000308730">
    <property type="component" value="Unassembled WGS sequence"/>
</dbReference>
<accession>A0A4S4LN12</accession>
<name>A0A4S4LN12_9APHY</name>
<dbReference type="Pfam" id="PF12776">
    <property type="entry name" value="Myb_DNA-bind_3"/>
    <property type="match status" value="1"/>
</dbReference>
<evidence type="ECO:0000313" key="4">
    <source>
        <dbReference type="Proteomes" id="UP000308730"/>
    </source>
</evidence>
<protein>
    <recommendedName>
        <fullName evidence="2">Myb/SANT-like domain-containing protein</fullName>
    </recommendedName>
</protein>
<gene>
    <name evidence="3" type="ORF">EUX98_g9702</name>
</gene>